<accession>A0A336NP42</accession>
<dbReference type="OMA" id="GDGMAKI"/>
<organism evidence="2 3">
    <name type="scientific">Bartonella grahamii</name>
    <dbReference type="NCBI Taxonomy" id="33045"/>
    <lineage>
        <taxon>Bacteria</taxon>
        <taxon>Pseudomonadati</taxon>
        <taxon>Pseudomonadota</taxon>
        <taxon>Alphaproteobacteria</taxon>
        <taxon>Hyphomicrobiales</taxon>
        <taxon>Bartonellaceae</taxon>
        <taxon>Bartonella</taxon>
    </lineage>
</organism>
<evidence type="ECO:0000259" key="1">
    <source>
        <dbReference type="Pfam" id="PF09832"/>
    </source>
</evidence>
<dbReference type="EMBL" id="UFTD01000002">
    <property type="protein sequence ID" value="SSZ40679.1"/>
    <property type="molecule type" value="Genomic_DNA"/>
</dbReference>
<dbReference type="Proteomes" id="UP000253846">
    <property type="component" value="Unassembled WGS sequence"/>
</dbReference>
<evidence type="ECO:0000313" key="3">
    <source>
        <dbReference type="Proteomes" id="UP000253846"/>
    </source>
</evidence>
<name>A0A336NP42_BARGR</name>
<dbReference type="AlphaFoldDB" id="A0A336NP42"/>
<evidence type="ECO:0000313" key="2">
    <source>
        <dbReference type="EMBL" id="SSZ40679.1"/>
    </source>
</evidence>
<gene>
    <name evidence="2" type="ORF">NCTC12860_01832</name>
</gene>
<dbReference type="RefSeq" id="WP_012755062.1">
    <property type="nucleotide sequence ID" value="NZ_UFTD01000002.1"/>
</dbReference>
<reference evidence="2 3" key="1">
    <citation type="submission" date="2018-06" db="EMBL/GenBank/DDBJ databases">
        <authorList>
            <consortium name="Pathogen Informatics"/>
            <person name="Doyle S."/>
        </authorList>
    </citation>
    <scope>NUCLEOTIDE SEQUENCE [LARGE SCALE GENOMIC DNA]</scope>
    <source>
        <strain evidence="2 3">NCTC12860</strain>
    </source>
</reference>
<protein>
    <submittedName>
        <fullName evidence="2">Uncharacterized protein conserved in bacteria</fullName>
    </submittedName>
</protein>
<dbReference type="InterPro" id="IPR018637">
    <property type="entry name" value="DUF2059"/>
</dbReference>
<dbReference type="Pfam" id="PF09832">
    <property type="entry name" value="DUF2059"/>
    <property type="match status" value="1"/>
</dbReference>
<sequence>MKTIFSFQRFVVYLGVVAVFIVNIGMAYAQGVSDQHLASARKAISAIHATDQFDSFLPNAVDDLKTALMRDDPNLAEAISDIVDKQALALIKRRSDLEKEIAHVYAKYFTQKELDAITAFYSSDTGKKFLTEVPNIARDSYSAFDVWRSALMRDFVENVKKEMSEILNLNNSTMPTNIPIKSESSENKK</sequence>
<feature type="domain" description="DUF2059" evidence="1">
    <location>
        <begin position="96"/>
        <end position="153"/>
    </location>
</feature>
<proteinExistence type="predicted"/>